<keyword evidence="2 7" id="KW-0378">Hydrolase</keyword>
<evidence type="ECO:0000259" key="6">
    <source>
        <dbReference type="PROSITE" id="PS51820"/>
    </source>
</evidence>
<feature type="signal peptide" evidence="5">
    <location>
        <begin position="1"/>
        <end position="28"/>
    </location>
</feature>
<dbReference type="GO" id="GO:0008422">
    <property type="term" value="F:beta-glucosidase activity"/>
    <property type="evidence" value="ECO:0007669"/>
    <property type="project" value="UniProtKB-ARBA"/>
</dbReference>
<evidence type="ECO:0000313" key="8">
    <source>
        <dbReference type="Proteomes" id="UP000595703"/>
    </source>
</evidence>
<dbReference type="InterPro" id="IPR036881">
    <property type="entry name" value="Glyco_hydro_3_C_sf"/>
</dbReference>
<dbReference type="InterPro" id="IPR026891">
    <property type="entry name" value="Fn3-like"/>
</dbReference>
<keyword evidence="5" id="KW-0732">Signal</keyword>
<accession>A0A7U3UWJ1</accession>
<comment type="function">
    <text evidence="3">Catalyzes the hydrolysis of a non-reducing terminal alpha-L-arabinopyranosidic linkage in ginsenoside Rb2 (alpha-L-arabinopyranosyl-(1-&gt;6)-alpha-D-glucopyranosyl) to release alpha-D-glucopyranosyl (Rd). It is not able to hydrolyze alpha-L-arabinofuranosyl-(1-&gt;6)-alpha-D-glucopyranosyl (Rc).</text>
</comment>
<dbReference type="InterPro" id="IPR018905">
    <property type="entry name" value="A-galactase_NEW3"/>
</dbReference>
<dbReference type="Gene3D" id="2.60.40.10">
    <property type="entry name" value="Immunoglobulins"/>
    <property type="match status" value="1"/>
</dbReference>
<evidence type="ECO:0000256" key="3">
    <source>
        <dbReference type="ARBA" id="ARBA00058905"/>
    </source>
</evidence>
<dbReference type="InterPro" id="IPR001764">
    <property type="entry name" value="Glyco_hydro_3_N"/>
</dbReference>
<dbReference type="Gene3D" id="2.60.120.380">
    <property type="match status" value="1"/>
</dbReference>
<dbReference type="SUPFAM" id="SSF51445">
    <property type="entry name" value="(Trans)glycosidases"/>
    <property type="match status" value="1"/>
</dbReference>
<dbReference type="SMART" id="SM01217">
    <property type="entry name" value="Fn3_like"/>
    <property type="match status" value="1"/>
</dbReference>
<dbReference type="Pfam" id="PF14310">
    <property type="entry name" value="Fn3-like"/>
    <property type="match status" value="1"/>
</dbReference>
<dbReference type="PROSITE" id="PS51820">
    <property type="entry name" value="PA14"/>
    <property type="match status" value="1"/>
</dbReference>
<dbReference type="InterPro" id="IPR011658">
    <property type="entry name" value="PA14_dom"/>
</dbReference>
<reference evidence="7 8" key="4">
    <citation type="journal article" date="2020" name="Sci. Rep.">
        <title>beta-carboline chemical signals induce reveromycin production through a LuxR family regulator in Streptomyces sp. SN-593.</title>
        <authorList>
            <person name="Panthee S."/>
            <person name="Kito N."/>
            <person name="Hayashi T."/>
            <person name="Shimizu T."/>
            <person name="Ishikawa J."/>
            <person name="Hamamoto H."/>
            <person name="Osada H."/>
            <person name="Takahashi S."/>
        </authorList>
    </citation>
    <scope>NUCLEOTIDE SEQUENCE [LARGE SCALE GENOMIC DNA]</scope>
    <source>
        <strain evidence="7 8">SN-593</strain>
    </source>
</reference>
<proteinExistence type="inferred from homology"/>
<evidence type="ECO:0000256" key="5">
    <source>
        <dbReference type="SAM" id="SignalP"/>
    </source>
</evidence>
<dbReference type="EMBL" id="AP018365">
    <property type="protein sequence ID" value="BBB00103.1"/>
    <property type="molecule type" value="Genomic_DNA"/>
</dbReference>
<dbReference type="Pfam" id="PF07691">
    <property type="entry name" value="PA14"/>
    <property type="match status" value="1"/>
</dbReference>
<keyword evidence="8" id="KW-1185">Reference proteome</keyword>
<reference evidence="7 8" key="3">
    <citation type="journal article" date="2011" name="Nat. Chem. Biol.">
        <title>Reveromycin A biosynthesis uses RevG and RevJ for stereospecific spiroacetal formation.</title>
        <authorList>
            <person name="Takahashi S."/>
            <person name="Toyoda A."/>
            <person name="Sekiyama Y."/>
            <person name="Takagi H."/>
            <person name="Nogawa T."/>
            <person name="Uramoto M."/>
            <person name="Suzuki R."/>
            <person name="Koshino H."/>
            <person name="Kumano T."/>
            <person name="Panthee S."/>
            <person name="Dairi T."/>
            <person name="Ishikawa J."/>
            <person name="Ikeda H."/>
            <person name="Sakaki Y."/>
            <person name="Osada H."/>
        </authorList>
    </citation>
    <scope>NUCLEOTIDE SEQUENCE [LARGE SCALE GENOMIC DNA]</scope>
    <source>
        <strain evidence="7 8">SN-593</strain>
    </source>
</reference>
<dbReference type="AlphaFoldDB" id="A0A7U3UWJ1"/>
<dbReference type="Gene3D" id="3.40.50.1700">
    <property type="entry name" value="Glycoside hydrolase family 3 C-terminal domain"/>
    <property type="match status" value="1"/>
</dbReference>
<dbReference type="InterPro" id="IPR013783">
    <property type="entry name" value="Ig-like_fold"/>
</dbReference>
<dbReference type="PANTHER" id="PTHR42715:SF10">
    <property type="entry name" value="BETA-GLUCOSIDASE"/>
    <property type="match status" value="1"/>
</dbReference>
<dbReference type="PRINTS" id="PR00133">
    <property type="entry name" value="GLHYDRLASE3"/>
</dbReference>
<dbReference type="GO" id="GO:0005975">
    <property type="term" value="P:carbohydrate metabolic process"/>
    <property type="evidence" value="ECO:0007669"/>
    <property type="project" value="InterPro"/>
</dbReference>
<dbReference type="Pfam" id="PF10633">
    <property type="entry name" value="NPCBM_assoc"/>
    <property type="match status" value="1"/>
</dbReference>
<dbReference type="InterPro" id="IPR050288">
    <property type="entry name" value="Cellulose_deg_GH3"/>
</dbReference>
<dbReference type="SMART" id="SM00758">
    <property type="entry name" value="PA14"/>
    <property type="match status" value="1"/>
</dbReference>
<dbReference type="InterPro" id="IPR017853">
    <property type="entry name" value="GH"/>
</dbReference>
<dbReference type="PANTHER" id="PTHR42715">
    <property type="entry name" value="BETA-GLUCOSIDASE"/>
    <property type="match status" value="1"/>
</dbReference>
<dbReference type="SUPFAM" id="SSF52279">
    <property type="entry name" value="Beta-D-glucan exohydrolase, C-terminal domain"/>
    <property type="match status" value="1"/>
</dbReference>
<reference evidence="7 8" key="2">
    <citation type="journal article" date="2011" name="J. Antibiot.">
        <title>Furaquinocins I and J: novel polyketide isoprenoid hybrid compounds from Streptomyces reveromyceticus SN-593.</title>
        <authorList>
            <person name="Panthee S."/>
            <person name="Takahashi S."/>
            <person name="Takagi H."/>
            <person name="Nogawa T."/>
            <person name="Oowada E."/>
            <person name="Uramoto M."/>
            <person name="Osada H."/>
        </authorList>
    </citation>
    <scope>NUCLEOTIDE SEQUENCE [LARGE SCALE GENOMIC DNA]</scope>
    <source>
        <strain evidence="7 8">SN-593</strain>
    </source>
</reference>
<feature type="domain" description="PA14" evidence="6">
    <location>
        <begin position="436"/>
        <end position="575"/>
    </location>
</feature>
<dbReference type="Pfam" id="PF00933">
    <property type="entry name" value="Glyco_hydro_3"/>
    <property type="match status" value="1"/>
</dbReference>
<dbReference type="Pfam" id="PF01915">
    <property type="entry name" value="Glyco_hydro_3_C"/>
    <property type="match status" value="1"/>
</dbReference>
<dbReference type="Gene3D" id="3.20.20.300">
    <property type="entry name" value="Glycoside hydrolase, family 3, N-terminal domain"/>
    <property type="match status" value="1"/>
</dbReference>
<feature type="chain" id="PRO_5032518876" description="Exo-alpha-(1-&gt;6)-L-arabinopyranosidase" evidence="5">
    <location>
        <begin position="29"/>
        <end position="1146"/>
    </location>
</feature>
<evidence type="ECO:0000256" key="4">
    <source>
        <dbReference type="ARBA" id="ARBA00074219"/>
    </source>
</evidence>
<comment type="similarity">
    <text evidence="1">Belongs to the glycosyl hydrolase 3 family.</text>
</comment>
<dbReference type="InterPro" id="IPR037524">
    <property type="entry name" value="PA14/GLEYA"/>
</dbReference>
<evidence type="ECO:0000256" key="1">
    <source>
        <dbReference type="ARBA" id="ARBA00005336"/>
    </source>
</evidence>
<dbReference type="InterPro" id="IPR002772">
    <property type="entry name" value="Glyco_hydro_3_C"/>
</dbReference>
<reference evidence="7 8" key="1">
    <citation type="journal article" date="2010" name="J. Bacteriol.">
        <title>Biochemical characterization of a novel indole prenyltransferase from Streptomyces sp. SN-593.</title>
        <authorList>
            <person name="Takahashi S."/>
            <person name="Takagi H."/>
            <person name="Toyoda A."/>
            <person name="Uramoto M."/>
            <person name="Nogawa T."/>
            <person name="Ueki M."/>
            <person name="Sakaki Y."/>
            <person name="Osada H."/>
        </authorList>
    </citation>
    <scope>NUCLEOTIDE SEQUENCE [LARGE SCALE GENOMIC DNA]</scope>
    <source>
        <strain evidence="7 8">SN-593</strain>
    </source>
</reference>
<dbReference type="Proteomes" id="UP000595703">
    <property type="component" value="Chromosome"/>
</dbReference>
<dbReference type="KEGG" id="arev:RVR_7006"/>
<organism evidence="7 8">
    <name type="scientific">Actinacidiphila reveromycinica</name>
    <dbReference type="NCBI Taxonomy" id="659352"/>
    <lineage>
        <taxon>Bacteria</taxon>
        <taxon>Bacillati</taxon>
        <taxon>Actinomycetota</taxon>
        <taxon>Actinomycetes</taxon>
        <taxon>Kitasatosporales</taxon>
        <taxon>Streptomycetaceae</taxon>
        <taxon>Actinacidiphila</taxon>
    </lineage>
</organism>
<sequence>MRMARLAVAAATAAVALTVPMAIPAASADAGSTDSSAARPWLNTRLPLERRVDLLLARMTNAEKATLMTAVGKPSGSNATGYIPGVDRLGIPGMQFSDGPSGVRDGQPATALPSPVSLAASFDTELAQRYGTVMGTEARSRGYQVVYGPMVNIVRTPLGGRDFETLGEDPELAGDIAASEIGGIQAQGVAAQVKHFAGNNQENARTTSSSDIDERTLHEIYLPAFEKAVKDGHVWSLMCAYNKVNGTYACENAEILRDILIDEWKYDGVVDTDYPANHSTVASAEAGLDQEFAGTSYFTRLPEAVAAGQVPQSVLDDAARRILRLEFRTGQFDPRPPTTADYDADSALARTAAEDGSVLLKNSGAVLPLDPKKLTSLAVIGPNADTAVTGGGGSSQVTPYKKVDPLSGLTSRLGDGVDITSVKAGYGSGYPAIPASALSGLKGEYFANTTLSGTPAVTRDDPDIDFDWGTGSPADGIPADGFSVRWTGTVTAPATGTYTLAATSDDGSRIYLDGKLVVDNWSDHASSTVAGTPVQLTAGEPHTLRVEYYENASDASVSIGWSSPQVPDPTIQAAVDAAKGADAAVVVVGDSSSEGSDRTTLALPGNEDALIAAVAAANPKTVVVLRAGAPVLMPWLADVPAVLDMWYPGQEDGNALAALLTGDASPGGRLPVSFPRTDTQTAVAAAPGRYPAVNGVYDYSEKLDVGYRWYQDEDQTPLFPFGYGLSYTTFRLSHLTVRSPGAGALSAGSGTTAPVQLSVDVTNTGKRAGSEVVQVYLGHPAGSGEPPKELKAFAKVELAPGRTKQVRLTLGADALRVWDSATHDWTVQDGTYPIHVGESSASTPLTASVTVRHTAGVQATAVTAAPTTGAGTTQTVRQTFTNTGDSAVSGARLALSVPAGWRAAPAKGAATSFPTVRAHATVSTSWTVTAPADASAGSTTLTGRATYTLGGRRTRTGTATTVVPYATVAAAYDNEGISADSDPSTGNLDPGGYSYSATQLAAVGYTPGATVTADGLSYTWPDTRPGQPDNVAADGQVVAVGGQGARLGLLGAGVSSAHSGTVTVTYTDGTSTDIAVDFPDWYANAASGNSRLAVTTANWNRPATDTIGDHAVSLYTTGGALDPSKTVATVKLPADSGIHVFAISVG</sequence>
<dbReference type="InterPro" id="IPR036962">
    <property type="entry name" value="Glyco_hydro_3_N_sf"/>
</dbReference>
<gene>
    <name evidence="7" type="ORF">RVR_7006</name>
</gene>
<protein>
    <recommendedName>
        <fullName evidence="4">Exo-alpha-(1-&gt;6)-L-arabinopyranosidase</fullName>
    </recommendedName>
</protein>
<dbReference type="FunFam" id="2.60.40.10:FF:000495">
    <property type="entry name" value="Periplasmic beta-glucosidase"/>
    <property type="match status" value="1"/>
</dbReference>
<evidence type="ECO:0000313" key="7">
    <source>
        <dbReference type="EMBL" id="BBB00103.1"/>
    </source>
</evidence>
<evidence type="ECO:0000256" key="2">
    <source>
        <dbReference type="ARBA" id="ARBA00022801"/>
    </source>
</evidence>
<name>A0A7U3UWJ1_9ACTN</name>